<comment type="similarity">
    <text evidence="1 4">Belongs to the peptidase A1 family.</text>
</comment>
<dbReference type="SUPFAM" id="SSF50630">
    <property type="entry name" value="Acid proteases"/>
    <property type="match status" value="1"/>
</dbReference>
<evidence type="ECO:0000256" key="3">
    <source>
        <dbReference type="PIRSR" id="PIRSR601461-1"/>
    </source>
</evidence>
<dbReference type="Gene3D" id="2.40.70.10">
    <property type="entry name" value="Acid Proteases"/>
    <property type="match status" value="2"/>
</dbReference>
<dbReference type="Proteomes" id="UP000184267">
    <property type="component" value="Unassembled WGS sequence"/>
</dbReference>
<keyword evidence="8" id="KW-1185">Reference proteome</keyword>
<organism evidence="7 8">
    <name type="scientific">Trametes pubescens</name>
    <name type="common">White-rot fungus</name>
    <dbReference type="NCBI Taxonomy" id="154538"/>
    <lineage>
        <taxon>Eukaryota</taxon>
        <taxon>Fungi</taxon>
        <taxon>Dikarya</taxon>
        <taxon>Basidiomycota</taxon>
        <taxon>Agaricomycotina</taxon>
        <taxon>Agaricomycetes</taxon>
        <taxon>Polyporales</taxon>
        <taxon>Polyporaceae</taxon>
        <taxon>Trametes</taxon>
    </lineage>
</organism>
<accession>A0A1M2V5W3</accession>
<evidence type="ECO:0000313" key="8">
    <source>
        <dbReference type="Proteomes" id="UP000184267"/>
    </source>
</evidence>
<keyword evidence="4" id="KW-0378">Hydrolase</keyword>
<dbReference type="PRINTS" id="PR00792">
    <property type="entry name" value="PEPSIN"/>
</dbReference>
<dbReference type="InterPro" id="IPR021109">
    <property type="entry name" value="Peptidase_aspartic_dom_sf"/>
</dbReference>
<dbReference type="EMBL" id="MNAD01001640">
    <property type="protein sequence ID" value="OJT02962.1"/>
    <property type="molecule type" value="Genomic_DNA"/>
</dbReference>
<dbReference type="OrthoDB" id="771136at2759"/>
<reference evidence="7 8" key="1">
    <citation type="submission" date="2016-10" db="EMBL/GenBank/DDBJ databases">
        <title>Genome sequence of the basidiomycete white-rot fungus Trametes pubescens.</title>
        <authorList>
            <person name="Makela M.R."/>
            <person name="Granchi Z."/>
            <person name="Peng M."/>
            <person name="De Vries R.P."/>
            <person name="Grigoriev I."/>
            <person name="Riley R."/>
            <person name="Hilden K."/>
        </authorList>
    </citation>
    <scope>NUCLEOTIDE SEQUENCE [LARGE SCALE GENOMIC DNA]</scope>
    <source>
        <strain evidence="7 8">FBCC735</strain>
    </source>
</reference>
<feature type="active site" evidence="3">
    <location>
        <position position="304"/>
    </location>
</feature>
<feature type="domain" description="Peptidase A1" evidence="6">
    <location>
        <begin position="91"/>
        <end position="416"/>
    </location>
</feature>
<dbReference type="AlphaFoldDB" id="A0A1M2V5W3"/>
<evidence type="ECO:0000256" key="2">
    <source>
        <dbReference type="ARBA" id="ARBA00022750"/>
    </source>
</evidence>
<dbReference type="PANTHER" id="PTHR47966">
    <property type="entry name" value="BETA-SITE APP-CLEAVING ENZYME, ISOFORM A-RELATED"/>
    <property type="match status" value="1"/>
</dbReference>
<keyword evidence="2 4" id="KW-0064">Aspartyl protease</keyword>
<proteinExistence type="inferred from homology"/>
<dbReference type="PANTHER" id="PTHR47966:SF57">
    <property type="entry name" value="PEPTIDASE A1 DOMAIN-CONTAINING PROTEIN"/>
    <property type="match status" value="1"/>
</dbReference>
<dbReference type="OMA" id="FHINGHA"/>
<name>A0A1M2V5W3_TRAPU</name>
<dbReference type="PROSITE" id="PS51767">
    <property type="entry name" value="PEPTIDASE_A1"/>
    <property type="match status" value="1"/>
</dbReference>
<dbReference type="STRING" id="154538.A0A1M2V5W3"/>
<evidence type="ECO:0000313" key="7">
    <source>
        <dbReference type="EMBL" id="OJT02962.1"/>
    </source>
</evidence>
<dbReference type="InterPro" id="IPR001461">
    <property type="entry name" value="Aspartic_peptidase_A1"/>
</dbReference>
<evidence type="ECO:0000256" key="4">
    <source>
        <dbReference type="RuleBase" id="RU000454"/>
    </source>
</evidence>
<dbReference type="Pfam" id="PF00026">
    <property type="entry name" value="Asp"/>
    <property type="match status" value="1"/>
</dbReference>
<comment type="caution">
    <text evidence="7">The sequence shown here is derived from an EMBL/GenBank/DDBJ whole genome shotgun (WGS) entry which is preliminary data.</text>
</comment>
<evidence type="ECO:0000256" key="5">
    <source>
        <dbReference type="SAM" id="SignalP"/>
    </source>
</evidence>
<dbReference type="FunFam" id="2.40.70.10:FF:000008">
    <property type="entry name" value="Cathepsin D"/>
    <property type="match status" value="1"/>
</dbReference>
<keyword evidence="5" id="KW-0732">Signal</keyword>
<dbReference type="CDD" id="cd05471">
    <property type="entry name" value="pepsin_like"/>
    <property type="match status" value="1"/>
</dbReference>
<gene>
    <name evidence="7" type="ORF">TRAPUB_6501</name>
</gene>
<dbReference type="GO" id="GO:0004190">
    <property type="term" value="F:aspartic-type endopeptidase activity"/>
    <property type="evidence" value="ECO:0007669"/>
    <property type="project" value="UniProtKB-KW"/>
</dbReference>
<feature type="active site" evidence="3">
    <location>
        <position position="109"/>
    </location>
</feature>
<dbReference type="InterPro" id="IPR034164">
    <property type="entry name" value="Pepsin-like_dom"/>
</dbReference>
<protein>
    <submittedName>
        <fullName evidence="7">Aspartic protease</fullName>
    </submittedName>
</protein>
<dbReference type="InterPro" id="IPR033121">
    <property type="entry name" value="PEPTIDASE_A1"/>
</dbReference>
<dbReference type="InterPro" id="IPR001969">
    <property type="entry name" value="Aspartic_peptidase_AS"/>
</dbReference>
<dbReference type="PROSITE" id="PS00141">
    <property type="entry name" value="ASP_PROTEASE"/>
    <property type="match status" value="1"/>
</dbReference>
<evidence type="ECO:0000259" key="6">
    <source>
        <dbReference type="PROSITE" id="PS51767"/>
    </source>
</evidence>
<feature type="signal peptide" evidence="5">
    <location>
        <begin position="1"/>
        <end position="23"/>
    </location>
</feature>
<sequence>MHYLPYSLALSCLLSLAQDNVLAAPSASASPLPRAIPLVRRAAAQRNASELSSWLSRQKEILEAKYSGSAAQRKRASGFNLLTNQNADSSFYGSIAVGTPAISYDVILDTGSSDLWLAASDGVSTTSDGIPTFDSTASSTFTDLDTTFSISYGSGAARGTLGKDAVQFAGFEVDQQTFGVVTQVSTDLLSAPVSGLMGLGFASIAASGATPFWQTLADNDGTLDSPLMAFQLTRFVDTTTSNALQPGGTFNLGAVNTSLFTGAIDYQDIPSGEEGYWIQELAALTVNGNSVTLDSGSGAYAAIDTGTTLVGGPQDAVSALYAQIEGSAPLTGNEGYWSYPCSTNVNVTMKFGSSSIAWPISNADFLLQQLSQDTCVGAFFALSTAGTSAPPWIVGDTFLKNVYSVFRSSPASVGFATLSAEALAMNGKTGAAPSATVGAVSATVTGSTANSGTDRSSSANGAPPSVGASVYALWAAALVSGLVGGAVML</sequence>
<feature type="chain" id="PRO_5013358748" evidence="5">
    <location>
        <begin position="24"/>
        <end position="489"/>
    </location>
</feature>
<keyword evidence="4 7" id="KW-0645">Protease</keyword>
<dbReference type="GO" id="GO:0006508">
    <property type="term" value="P:proteolysis"/>
    <property type="evidence" value="ECO:0007669"/>
    <property type="project" value="UniProtKB-KW"/>
</dbReference>
<evidence type="ECO:0000256" key="1">
    <source>
        <dbReference type="ARBA" id="ARBA00007447"/>
    </source>
</evidence>